<dbReference type="Proteomes" id="UP000478052">
    <property type="component" value="Unassembled WGS sequence"/>
</dbReference>
<dbReference type="AlphaFoldDB" id="A0A6G0ZBF9"/>
<proteinExistence type="predicted"/>
<reference evidence="1 2" key="1">
    <citation type="submission" date="2019-08" db="EMBL/GenBank/DDBJ databases">
        <title>Whole genome of Aphis craccivora.</title>
        <authorList>
            <person name="Voronova N.V."/>
            <person name="Shulinski R.S."/>
            <person name="Bandarenka Y.V."/>
            <person name="Zhorov D.G."/>
            <person name="Warner D."/>
        </authorList>
    </citation>
    <scope>NUCLEOTIDE SEQUENCE [LARGE SCALE GENOMIC DNA]</scope>
    <source>
        <strain evidence="1">180601</strain>
        <tissue evidence="1">Whole Body</tissue>
    </source>
</reference>
<dbReference type="EMBL" id="VUJU01000819">
    <property type="protein sequence ID" value="KAF0768180.1"/>
    <property type="molecule type" value="Genomic_DNA"/>
</dbReference>
<keyword evidence="2" id="KW-1185">Reference proteome</keyword>
<organism evidence="1 2">
    <name type="scientific">Aphis craccivora</name>
    <name type="common">Cowpea aphid</name>
    <dbReference type="NCBI Taxonomy" id="307492"/>
    <lineage>
        <taxon>Eukaryota</taxon>
        <taxon>Metazoa</taxon>
        <taxon>Ecdysozoa</taxon>
        <taxon>Arthropoda</taxon>
        <taxon>Hexapoda</taxon>
        <taxon>Insecta</taxon>
        <taxon>Pterygota</taxon>
        <taxon>Neoptera</taxon>
        <taxon>Paraneoptera</taxon>
        <taxon>Hemiptera</taxon>
        <taxon>Sternorrhyncha</taxon>
        <taxon>Aphidomorpha</taxon>
        <taxon>Aphidoidea</taxon>
        <taxon>Aphididae</taxon>
        <taxon>Aphidini</taxon>
        <taxon>Aphis</taxon>
        <taxon>Aphis</taxon>
    </lineage>
</organism>
<name>A0A6G0ZBF9_APHCR</name>
<comment type="caution">
    <text evidence="1">The sequence shown here is derived from an EMBL/GenBank/DDBJ whole genome shotgun (WGS) entry which is preliminary data.</text>
</comment>
<feature type="non-terminal residue" evidence="1">
    <location>
        <position position="1"/>
    </location>
</feature>
<dbReference type="OrthoDB" id="6625776at2759"/>
<evidence type="ECO:0000313" key="1">
    <source>
        <dbReference type="EMBL" id="KAF0768180.1"/>
    </source>
</evidence>
<evidence type="ECO:0000313" key="2">
    <source>
        <dbReference type="Proteomes" id="UP000478052"/>
    </source>
</evidence>
<protein>
    <submittedName>
        <fullName evidence="1">MULE domain-containing protein</fullName>
    </submittedName>
</protein>
<sequence length="80" mass="9390">IQQNGLSNDYKDKNSDIRRWLVQCYGLPFLSPESVSEYFVNYLMKSKPDDERVTRFADYLVDIYISKEQGRTGTTFRPGK</sequence>
<accession>A0A6G0ZBF9</accession>
<feature type="non-terminal residue" evidence="1">
    <location>
        <position position="80"/>
    </location>
</feature>
<gene>
    <name evidence="1" type="ORF">FWK35_00015197</name>
</gene>